<gene>
    <name evidence="1" type="ORF">JOC83_001943</name>
</gene>
<dbReference type="RefSeq" id="WP_205186601.1">
    <property type="nucleotide sequence ID" value="NZ_JAFBFC010000003.1"/>
</dbReference>
<accession>A0ABS2QWH0</accession>
<evidence type="ECO:0008006" key="3">
    <source>
        <dbReference type="Google" id="ProtNLM"/>
    </source>
</evidence>
<reference evidence="1 2" key="1">
    <citation type="submission" date="2021-01" db="EMBL/GenBank/DDBJ databases">
        <title>Genomic Encyclopedia of Type Strains, Phase IV (KMG-IV): sequencing the most valuable type-strain genomes for metagenomic binning, comparative biology and taxonomic classification.</title>
        <authorList>
            <person name="Goeker M."/>
        </authorList>
    </citation>
    <scope>NUCLEOTIDE SEQUENCE [LARGE SCALE GENOMIC DNA]</scope>
    <source>
        <strain evidence="1 2">DSM 104297</strain>
    </source>
</reference>
<evidence type="ECO:0000313" key="2">
    <source>
        <dbReference type="Proteomes" id="UP000809829"/>
    </source>
</evidence>
<keyword evidence="2" id="KW-1185">Reference proteome</keyword>
<name>A0ABS2QWH0_9BACI</name>
<proteinExistence type="predicted"/>
<organism evidence="1 2">
    <name type="scientific">Priestia iocasae</name>
    <dbReference type="NCBI Taxonomy" id="2291674"/>
    <lineage>
        <taxon>Bacteria</taxon>
        <taxon>Bacillati</taxon>
        <taxon>Bacillota</taxon>
        <taxon>Bacilli</taxon>
        <taxon>Bacillales</taxon>
        <taxon>Bacillaceae</taxon>
        <taxon>Priestia</taxon>
    </lineage>
</organism>
<sequence length="214" mass="24470">MSIYVASPTIVLMPEQAATQWKAYGQGSLLGAFVWGEGCPALLKKLQNDSLVNNQIIQKQTNRFFIEFYDVEEKYSLEFFMRLCNGSGEQVSYQFVYTDHWSTAVVQGTLLVDVDGFLAPLIHLDHTGEFELAKSRDGLSIILDDEEDTISHIAVSHTMVLDEGYYLLSDLGFVNDQEAQAYVVKHYFEQGTYEIQNEYNEQDWLVRIAIQKKQ</sequence>
<evidence type="ECO:0000313" key="1">
    <source>
        <dbReference type="EMBL" id="MBM7703096.1"/>
    </source>
</evidence>
<dbReference type="Proteomes" id="UP000809829">
    <property type="component" value="Unassembled WGS sequence"/>
</dbReference>
<dbReference type="EMBL" id="JAFBFC010000003">
    <property type="protein sequence ID" value="MBM7703096.1"/>
    <property type="molecule type" value="Genomic_DNA"/>
</dbReference>
<protein>
    <recommendedName>
        <fullName evidence="3">Methyltransferase</fullName>
    </recommendedName>
</protein>
<comment type="caution">
    <text evidence="1">The sequence shown here is derived from an EMBL/GenBank/DDBJ whole genome shotgun (WGS) entry which is preliminary data.</text>
</comment>